<evidence type="ECO:0000313" key="1">
    <source>
        <dbReference type="EMBL" id="EJX04604.1"/>
    </source>
</evidence>
<accession>J9GCL6</accession>
<dbReference type="EMBL" id="AMCI01001756">
    <property type="protein sequence ID" value="EJX04604.1"/>
    <property type="molecule type" value="Genomic_DNA"/>
</dbReference>
<feature type="non-terminal residue" evidence="1">
    <location>
        <position position="205"/>
    </location>
</feature>
<organism evidence="1">
    <name type="scientific">gut metagenome</name>
    <dbReference type="NCBI Taxonomy" id="749906"/>
    <lineage>
        <taxon>unclassified sequences</taxon>
        <taxon>metagenomes</taxon>
        <taxon>organismal metagenomes</taxon>
    </lineage>
</organism>
<comment type="caution">
    <text evidence="1">The sequence shown here is derived from an EMBL/GenBank/DDBJ whole genome shotgun (WGS) entry which is preliminary data.</text>
</comment>
<dbReference type="AlphaFoldDB" id="J9GCL6"/>
<name>J9GCL6_9ZZZZ</name>
<gene>
    <name evidence="1" type="ORF">EVA_07287</name>
</gene>
<protein>
    <submittedName>
        <fullName evidence="1">Lipoprotein</fullName>
    </submittedName>
</protein>
<reference evidence="1" key="1">
    <citation type="journal article" date="2012" name="PLoS ONE">
        <title>Gene sets for utilization of primary and secondary nutrition supplies in the distal gut of endangered iberian lynx.</title>
        <authorList>
            <person name="Alcaide M."/>
            <person name="Messina E."/>
            <person name="Richter M."/>
            <person name="Bargiela R."/>
            <person name="Peplies J."/>
            <person name="Huws S.A."/>
            <person name="Newbold C.J."/>
            <person name="Golyshin P.N."/>
            <person name="Simon M.A."/>
            <person name="Lopez G."/>
            <person name="Yakimov M.M."/>
            <person name="Ferrer M."/>
        </authorList>
    </citation>
    <scope>NUCLEOTIDE SEQUENCE</scope>
</reference>
<proteinExistence type="predicted"/>
<sequence>MNRVKCILSLALAAGVLHSCVIKNTMSYPRVFAGISEFDVVGSKSVDIDEKNQTVDIVLEEETDPAAVELKSLVWTEDARLASIGDKSFDPPLSSDETIDLKYLNLTSPLKVVLRTYSDYEWTVKAEQPVERYIRCDNQAGRPIINADNHDALVYVLESQNLRTLTITDMKLEKAGSKIYMVSTDEAGAETVSKTPVTFPLKVDA</sequence>
<keyword evidence="1" id="KW-0449">Lipoprotein</keyword>